<reference evidence="9" key="1">
    <citation type="journal article" date="2019" name="Int. J. Syst. Evol. Microbiol.">
        <title>The Global Catalogue of Microorganisms (GCM) 10K type strain sequencing project: providing services to taxonomists for standard genome sequencing and annotation.</title>
        <authorList>
            <consortium name="The Broad Institute Genomics Platform"/>
            <consortium name="The Broad Institute Genome Sequencing Center for Infectious Disease"/>
            <person name="Wu L."/>
            <person name="Ma J."/>
        </authorList>
    </citation>
    <scope>NUCLEOTIDE SEQUENCE [LARGE SCALE GENOMIC DNA]</scope>
    <source>
        <strain evidence="9">CECT 8531</strain>
    </source>
</reference>
<dbReference type="GO" id="GO:0008233">
    <property type="term" value="F:peptidase activity"/>
    <property type="evidence" value="ECO:0007669"/>
    <property type="project" value="UniProtKB-KW"/>
</dbReference>
<keyword evidence="8" id="KW-0378">Hydrolase</keyword>
<dbReference type="PANTHER" id="PTHR42911:SF1">
    <property type="entry name" value="MODULATOR OF FTSH PROTEASE HFLC"/>
    <property type="match status" value="1"/>
</dbReference>
<evidence type="ECO:0000256" key="5">
    <source>
        <dbReference type="ARBA" id="ARBA00023136"/>
    </source>
</evidence>
<evidence type="ECO:0000256" key="4">
    <source>
        <dbReference type="ARBA" id="ARBA00022989"/>
    </source>
</evidence>
<sequence length="282" mass="31949">MDRNIMKNPIALALGALALVVLSSMTVSVVPETKQAIVTSFGEPKRIVNAYKENENFGSTNAGLTFRIPFVEQIQEIDKRVLSVQMEPQEVLSTDQLQVQVNAFARYRITKPLMMYKSVRTEAALNLRLAETLGSSLRNELGRRSFDTLLSAERGQVMQNIETQLNREARKYGATVIDVRIKRADLPTGTPLDSAYERMRSAREQERATIQAEGLKEAQIIRAEANAEAARIYAESYGKDAQFYDFYRAMQSYRQTFLSPDAETNMILSPNNDYLRKFKEGQ</sequence>
<dbReference type="RefSeq" id="WP_381425025.1">
    <property type="nucleotide sequence ID" value="NZ_JBHSDH010000013.1"/>
</dbReference>
<evidence type="ECO:0000259" key="7">
    <source>
        <dbReference type="SMART" id="SM00244"/>
    </source>
</evidence>
<comment type="caution">
    <text evidence="8">The sequence shown here is derived from an EMBL/GenBank/DDBJ whole genome shotgun (WGS) entry which is preliminary data.</text>
</comment>
<evidence type="ECO:0000256" key="1">
    <source>
        <dbReference type="ARBA" id="ARBA00004167"/>
    </source>
</evidence>
<organism evidence="8 9">
    <name type="scientific">Sphingorhabdus arenilitoris</name>
    <dbReference type="NCBI Taxonomy" id="1490041"/>
    <lineage>
        <taxon>Bacteria</taxon>
        <taxon>Pseudomonadati</taxon>
        <taxon>Pseudomonadota</taxon>
        <taxon>Alphaproteobacteria</taxon>
        <taxon>Sphingomonadales</taxon>
        <taxon>Sphingomonadaceae</taxon>
        <taxon>Sphingorhabdus</taxon>
    </lineage>
</organism>
<protein>
    <recommendedName>
        <fullName evidence="6">Protein HflC</fullName>
    </recommendedName>
</protein>
<evidence type="ECO:0000256" key="3">
    <source>
        <dbReference type="ARBA" id="ARBA00022692"/>
    </source>
</evidence>
<dbReference type="PIRSF" id="PIRSF005651">
    <property type="entry name" value="HflC"/>
    <property type="match status" value="1"/>
</dbReference>
<keyword evidence="5" id="KW-0472">Membrane</keyword>
<gene>
    <name evidence="8" type="primary">hflC</name>
    <name evidence="8" type="ORF">ACFOWX_11070</name>
</gene>
<dbReference type="EMBL" id="JBHSDH010000013">
    <property type="protein sequence ID" value="MFC4292954.1"/>
    <property type="molecule type" value="Genomic_DNA"/>
</dbReference>
<evidence type="ECO:0000256" key="6">
    <source>
        <dbReference type="PIRNR" id="PIRNR005651"/>
    </source>
</evidence>
<comment type="subcellular location">
    <subcellularLocation>
        <location evidence="1">Membrane</location>
        <topology evidence="1">Single-pass membrane protein</topology>
    </subcellularLocation>
</comment>
<dbReference type="InterPro" id="IPR010200">
    <property type="entry name" value="HflC"/>
</dbReference>
<proteinExistence type="inferred from homology"/>
<accession>A0ABV8RJJ3</accession>
<keyword evidence="8" id="KW-0645">Protease</keyword>
<dbReference type="SMART" id="SM00244">
    <property type="entry name" value="PHB"/>
    <property type="match status" value="1"/>
</dbReference>
<evidence type="ECO:0000313" key="8">
    <source>
        <dbReference type="EMBL" id="MFC4292954.1"/>
    </source>
</evidence>
<keyword evidence="9" id="KW-1185">Reference proteome</keyword>
<dbReference type="Pfam" id="PF01145">
    <property type="entry name" value="Band_7"/>
    <property type="match status" value="1"/>
</dbReference>
<dbReference type="GO" id="GO:0006508">
    <property type="term" value="P:proteolysis"/>
    <property type="evidence" value="ECO:0007669"/>
    <property type="project" value="UniProtKB-KW"/>
</dbReference>
<name>A0ABV8RJJ3_9SPHN</name>
<comment type="function">
    <text evidence="6">HflC and HflK could regulate a protease.</text>
</comment>
<dbReference type="CDD" id="cd03405">
    <property type="entry name" value="SPFH_HflC"/>
    <property type="match status" value="1"/>
</dbReference>
<keyword evidence="4" id="KW-1133">Transmembrane helix</keyword>
<evidence type="ECO:0000256" key="2">
    <source>
        <dbReference type="ARBA" id="ARBA00007862"/>
    </source>
</evidence>
<dbReference type="InterPro" id="IPR001107">
    <property type="entry name" value="Band_7"/>
</dbReference>
<dbReference type="SUPFAM" id="SSF117892">
    <property type="entry name" value="Band 7/SPFH domain"/>
    <property type="match status" value="1"/>
</dbReference>
<dbReference type="PANTHER" id="PTHR42911">
    <property type="entry name" value="MODULATOR OF FTSH PROTEASE HFLC"/>
    <property type="match status" value="1"/>
</dbReference>
<comment type="similarity">
    <text evidence="2 6">Belongs to the band 7/mec-2 family. HflC subfamily.</text>
</comment>
<dbReference type="Gene3D" id="3.30.479.30">
    <property type="entry name" value="Band 7 domain"/>
    <property type="match status" value="1"/>
</dbReference>
<dbReference type="Proteomes" id="UP001595887">
    <property type="component" value="Unassembled WGS sequence"/>
</dbReference>
<keyword evidence="3" id="KW-0812">Transmembrane</keyword>
<evidence type="ECO:0000313" key="9">
    <source>
        <dbReference type="Proteomes" id="UP001595887"/>
    </source>
</evidence>
<feature type="domain" description="Band 7" evidence="7">
    <location>
        <begin position="25"/>
        <end position="199"/>
    </location>
</feature>
<dbReference type="InterPro" id="IPR036013">
    <property type="entry name" value="Band_7/SPFH_dom_sf"/>
</dbReference>